<reference evidence="3" key="1">
    <citation type="submission" date="2014-04" db="EMBL/GenBank/DDBJ databases">
        <title>Evolutionary Origins and Diversification of the Mycorrhizal Mutualists.</title>
        <authorList>
            <consortium name="DOE Joint Genome Institute"/>
            <consortium name="Mycorrhizal Genomics Consortium"/>
            <person name="Kohler A."/>
            <person name="Kuo A."/>
            <person name="Nagy L.G."/>
            <person name="Floudas D."/>
            <person name="Copeland A."/>
            <person name="Barry K.W."/>
            <person name="Cichocki N."/>
            <person name="Veneault-Fourrey C."/>
            <person name="LaButti K."/>
            <person name="Lindquist E.A."/>
            <person name="Lipzen A."/>
            <person name="Lundell T."/>
            <person name="Morin E."/>
            <person name="Murat C."/>
            <person name="Riley R."/>
            <person name="Ohm R."/>
            <person name="Sun H."/>
            <person name="Tunlid A."/>
            <person name="Henrissat B."/>
            <person name="Grigoriev I.V."/>
            <person name="Hibbett D.S."/>
            <person name="Martin F."/>
        </authorList>
    </citation>
    <scope>NUCLEOTIDE SEQUENCE [LARGE SCALE GENOMIC DNA]</scope>
    <source>
        <strain evidence="3">FD-334 SS-4</strain>
    </source>
</reference>
<dbReference type="Proteomes" id="UP000054270">
    <property type="component" value="Unassembled WGS sequence"/>
</dbReference>
<dbReference type="AlphaFoldDB" id="A0A0D2NIT9"/>
<accession>A0A0D2NIT9</accession>
<keyword evidence="1" id="KW-0472">Membrane</keyword>
<proteinExistence type="predicted"/>
<keyword evidence="1" id="KW-0812">Transmembrane</keyword>
<organism evidence="2 3">
    <name type="scientific">Hypholoma sublateritium (strain FD-334 SS-4)</name>
    <dbReference type="NCBI Taxonomy" id="945553"/>
    <lineage>
        <taxon>Eukaryota</taxon>
        <taxon>Fungi</taxon>
        <taxon>Dikarya</taxon>
        <taxon>Basidiomycota</taxon>
        <taxon>Agaricomycotina</taxon>
        <taxon>Agaricomycetes</taxon>
        <taxon>Agaricomycetidae</taxon>
        <taxon>Agaricales</taxon>
        <taxon>Agaricineae</taxon>
        <taxon>Strophariaceae</taxon>
        <taxon>Hypholoma</taxon>
    </lineage>
</organism>
<evidence type="ECO:0000256" key="1">
    <source>
        <dbReference type="SAM" id="Phobius"/>
    </source>
</evidence>
<feature type="transmembrane region" description="Helical" evidence="1">
    <location>
        <begin position="104"/>
        <end position="124"/>
    </location>
</feature>
<keyword evidence="1" id="KW-1133">Transmembrane helix</keyword>
<keyword evidence="3" id="KW-1185">Reference proteome</keyword>
<dbReference type="OrthoDB" id="391988at2759"/>
<dbReference type="EMBL" id="KN817584">
    <property type="protein sequence ID" value="KJA18799.1"/>
    <property type="molecule type" value="Genomic_DNA"/>
</dbReference>
<protein>
    <submittedName>
        <fullName evidence="2">Uncharacterized protein</fullName>
    </submittedName>
</protein>
<sequence>MINCIRRIHDDILKVWNFRDPDKVLSSAEFFSQMIGLVAPLIDDQPNQAAFFGDGVSTVSDLVTIIQAAGATALALPLSAISLGGLAIKFLYGKYQQYDSTAKFLAGYIVNLTLFLHGIFMDILPSDPPRALSHSFVTDALALRKSDLQRNSSDDINSTPDGITKDINARLGLPQDY</sequence>
<gene>
    <name evidence="2" type="ORF">HYPSUDRAFT_205034</name>
</gene>
<evidence type="ECO:0000313" key="2">
    <source>
        <dbReference type="EMBL" id="KJA18799.1"/>
    </source>
</evidence>
<name>A0A0D2NIT9_HYPSF</name>
<feature type="transmembrane region" description="Helical" evidence="1">
    <location>
        <begin position="65"/>
        <end position="92"/>
    </location>
</feature>
<evidence type="ECO:0000313" key="3">
    <source>
        <dbReference type="Proteomes" id="UP000054270"/>
    </source>
</evidence>